<keyword evidence="9" id="KW-0046">Antibiotic resistance</keyword>
<dbReference type="AlphaFoldDB" id="A0A7X0SGZ9"/>
<evidence type="ECO:0000256" key="5">
    <source>
        <dbReference type="ARBA" id="ARBA00022475"/>
    </source>
</evidence>
<protein>
    <recommendedName>
        <fullName evidence="3">Multidrug export protein MepA</fullName>
    </recommendedName>
</protein>
<dbReference type="InterPro" id="IPR002528">
    <property type="entry name" value="MATE_fam"/>
</dbReference>
<evidence type="ECO:0000256" key="9">
    <source>
        <dbReference type="ARBA" id="ARBA00023251"/>
    </source>
</evidence>
<keyword evidence="6 10" id="KW-0812">Transmembrane</keyword>
<dbReference type="GO" id="GO:0046677">
    <property type="term" value="P:response to antibiotic"/>
    <property type="evidence" value="ECO:0007669"/>
    <property type="project" value="UniProtKB-KW"/>
</dbReference>
<dbReference type="EMBL" id="JACKWY010000012">
    <property type="protein sequence ID" value="MBB6716212.1"/>
    <property type="molecule type" value="Genomic_DNA"/>
</dbReference>
<dbReference type="InterPro" id="IPR045070">
    <property type="entry name" value="MATE_MepA-like"/>
</dbReference>
<dbReference type="InterPro" id="IPR048279">
    <property type="entry name" value="MdtK-like"/>
</dbReference>
<keyword evidence="5" id="KW-1003">Cell membrane</keyword>
<dbReference type="PANTHER" id="PTHR43823:SF3">
    <property type="entry name" value="MULTIDRUG EXPORT PROTEIN MEPA"/>
    <property type="match status" value="1"/>
</dbReference>
<keyword evidence="4" id="KW-0813">Transport</keyword>
<keyword evidence="7 10" id="KW-1133">Transmembrane helix</keyword>
<feature type="transmembrane region" description="Helical" evidence="10">
    <location>
        <begin position="137"/>
        <end position="157"/>
    </location>
</feature>
<gene>
    <name evidence="11" type="ORF">H7E68_16020</name>
</gene>
<evidence type="ECO:0000256" key="4">
    <source>
        <dbReference type="ARBA" id="ARBA00022448"/>
    </source>
</evidence>
<comment type="similarity">
    <text evidence="2">Belongs to the multi antimicrobial extrusion (MATE) (TC 2.A.66.1) family. MepA subfamily.</text>
</comment>
<feature type="transmembrane region" description="Helical" evidence="10">
    <location>
        <begin position="169"/>
        <end position="190"/>
    </location>
</feature>
<evidence type="ECO:0000256" key="3">
    <source>
        <dbReference type="ARBA" id="ARBA00022106"/>
    </source>
</evidence>
<sequence>MNKQDYLGEAPIYKLLIKYSIPAIIGMMVNALYNVVDRMFIGRIPDIGKLAMAGLGVTMPIVTIMLAFGMLVGIGTAANISIKLGQGNREDAEKIIGNALTLGVVIGISITAIGIIFGGKLLLLFGASESTLPFAKAYINIILLGSIFNIVSFALNSSIRSDGNPKKSAIIMVVGCLVNIVLDALFIFVFGFGIEGAAFATIISQAITAIWTVLYYTKGSSNLKLKKENLKLDKRLVKMIFAIGSAPFAMQLASSLVQVIANNTLKIYGGDLAIGAMATISAISMMFLMPIFGINQGAQPIIGYNYGAKKYDRANKTYLLSMGVAMVVLVVGFIIIQIFPRAILGLFNKDEELMKITIIGVRIYLSMLPIVAISITGSNYFQSIGSVKKAMFLSLLRQIILLMPLLIILPKWIGLKGVWLAQPVSDVLAVSITLVFLINEFKKHKSGISQILNP</sequence>
<proteinExistence type="inferred from homology"/>
<feature type="transmembrane region" description="Helical" evidence="10">
    <location>
        <begin position="196"/>
        <end position="216"/>
    </location>
</feature>
<feature type="transmembrane region" description="Helical" evidence="10">
    <location>
        <begin position="236"/>
        <end position="260"/>
    </location>
</feature>
<feature type="transmembrane region" description="Helical" evidence="10">
    <location>
        <begin position="393"/>
        <end position="413"/>
    </location>
</feature>
<comment type="caution">
    <text evidence="11">The sequence shown here is derived from an EMBL/GenBank/DDBJ whole genome shotgun (WGS) entry which is preliminary data.</text>
</comment>
<feature type="transmembrane region" description="Helical" evidence="10">
    <location>
        <begin position="419"/>
        <end position="438"/>
    </location>
</feature>
<dbReference type="Pfam" id="PF01554">
    <property type="entry name" value="MatE"/>
    <property type="match status" value="2"/>
</dbReference>
<evidence type="ECO:0000256" key="2">
    <source>
        <dbReference type="ARBA" id="ARBA00008417"/>
    </source>
</evidence>
<evidence type="ECO:0000256" key="1">
    <source>
        <dbReference type="ARBA" id="ARBA00004651"/>
    </source>
</evidence>
<comment type="subcellular location">
    <subcellularLocation>
        <location evidence="1">Cell membrane</location>
        <topology evidence="1">Multi-pass membrane protein</topology>
    </subcellularLocation>
</comment>
<organism evidence="11 12">
    <name type="scientific">Clostridium gasigenes</name>
    <dbReference type="NCBI Taxonomy" id="94869"/>
    <lineage>
        <taxon>Bacteria</taxon>
        <taxon>Bacillati</taxon>
        <taxon>Bacillota</taxon>
        <taxon>Clostridia</taxon>
        <taxon>Eubacteriales</taxon>
        <taxon>Clostridiaceae</taxon>
        <taxon>Clostridium</taxon>
    </lineage>
</organism>
<feature type="transmembrane region" description="Helical" evidence="10">
    <location>
        <begin position="318"/>
        <end position="339"/>
    </location>
</feature>
<feature type="transmembrane region" description="Helical" evidence="10">
    <location>
        <begin position="359"/>
        <end position="381"/>
    </location>
</feature>
<dbReference type="Proteomes" id="UP000585258">
    <property type="component" value="Unassembled WGS sequence"/>
</dbReference>
<dbReference type="NCBIfam" id="TIGR00797">
    <property type="entry name" value="matE"/>
    <property type="match status" value="1"/>
</dbReference>
<evidence type="ECO:0000256" key="7">
    <source>
        <dbReference type="ARBA" id="ARBA00022989"/>
    </source>
</evidence>
<keyword evidence="8 10" id="KW-0472">Membrane</keyword>
<dbReference type="GO" id="GO:0042910">
    <property type="term" value="F:xenobiotic transmembrane transporter activity"/>
    <property type="evidence" value="ECO:0007669"/>
    <property type="project" value="InterPro"/>
</dbReference>
<dbReference type="CDD" id="cd13143">
    <property type="entry name" value="MATE_MepA_like"/>
    <property type="match status" value="1"/>
</dbReference>
<evidence type="ECO:0000256" key="6">
    <source>
        <dbReference type="ARBA" id="ARBA00022692"/>
    </source>
</evidence>
<feature type="transmembrane region" description="Helical" evidence="10">
    <location>
        <begin position="95"/>
        <end position="117"/>
    </location>
</feature>
<evidence type="ECO:0000256" key="10">
    <source>
        <dbReference type="SAM" id="Phobius"/>
    </source>
</evidence>
<dbReference type="InterPro" id="IPR051327">
    <property type="entry name" value="MATE_MepA_subfamily"/>
</dbReference>
<dbReference type="PANTHER" id="PTHR43823">
    <property type="entry name" value="SPORULATION PROTEIN YKVU"/>
    <property type="match status" value="1"/>
</dbReference>
<dbReference type="GO" id="GO:0015297">
    <property type="term" value="F:antiporter activity"/>
    <property type="evidence" value="ECO:0007669"/>
    <property type="project" value="InterPro"/>
</dbReference>
<feature type="transmembrane region" description="Helical" evidence="10">
    <location>
        <begin position="12"/>
        <end position="33"/>
    </location>
</feature>
<accession>A0A7X0SGZ9</accession>
<evidence type="ECO:0000256" key="8">
    <source>
        <dbReference type="ARBA" id="ARBA00023136"/>
    </source>
</evidence>
<dbReference type="RefSeq" id="WP_185165283.1">
    <property type="nucleotide sequence ID" value="NZ_JACKWY010000012.1"/>
</dbReference>
<reference evidence="11 12" key="1">
    <citation type="submission" date="2020-08" db="EMBL/GenBank/DDBJ databases">
        <title>Clostridia isolated from Swiss meat.</title>
        <authorList>
            <person name="Wambui J."/>
            <person name="Stevens M.J.A."/>
            <person name="Stephan R."/>
        </authorList>
    </citation>
    <scope>NUCLEOTIDE SEQUENCE [LARGE SCALE GENOMIC DNA]</scope>
    <source>
        <strain evidence="11 12">CM001</strain>
    </source>
</reference>
<feature type="transmembrane region" description="Helical" evidence="10">
    <location>
        <begin position="53"/>
        <end position="74"/>
    </location>
</feature>
<dbReference type="PIRSF" id="PIRSF006603">
    <property type="entry name" value="DinF"/>
    <property type="match status" value="1"/>
</dbReference>
<feature type="transmembrane region" description="Helical" evidence="10">
    <location>
        <begin position="272"/>
        <end position="292"/>
    </location>
</feature>
<dbReference type="GO" id="GO:0005886">
    <property type="term" value="C:plasma membrane"/>
    <property type="evidence" value="ECO:0007669"/>
    <property type="project" value="UniProtKB-SubCell"/>
</dbReference>
<evidence type="ECO:0000313" key="12">
    <source>
        <dbReference type="Proteomes" id="UP000585258"/>
    </source>
</evidence>
<name>A0A7X0SGZ9_9CLOT</name>
<evidence type="ECO:0000313" key="11">
    <source>
        <dbReference type="EMBL" id="MBB6716212.1"/>
    </source>
</evidence>